<evidence type="ECO:0000259" key="2">
    <source>
        <dbReference type="Pfam" id="PF04824"/>
    </source>
</evidence>
<feature type="region of interest" description="Disordered" evidence="1">
    <location>
        <begin position="133"/>
        <end position="165"/>
    </location>
</feature>
<feature type="compositionally biased region" description="Polar residues" evidence="1">
    <location>
        <begin position="258"/>
        <end position="273"/>
    </location>
</feature>
<feature type="compositionally biased region" description="Basic and acidic residues" evidence="1">
    <location>
        <begin position="306"/>
        <end position="316"/>
    </location>
</feature>
<dbReference type="EMBL" id="OX597827">
    <property type="protein sequence ID" value="CAI9733164.1"/>
    <property type="molecule type" value="Genomic_DNA"/>
</dbReference>
<accession>A0AA36BFL5</accession>
<dbReference type="SUPFAM" id="SSF46785">
    <property type="entry name" value="Winged helix' DNA-binding domain"/>
    <property type="match status" value="1"/>
</dbReference>
<dbReference type="Proteomes" id="UP001162480">
    <property type="component" value="Chromosome 14"/>
</dbReference>
<feature type="compositionally biased region" description="Polar residues" evidence="1">
    <location>
        <begin position="282"/>
        <end position="301"/>
    </location>
</feature>
<dbReference type="Pfam" id="PF04824">
    <property type="entry name" value="Rad21_Rec8"/>
    <property type="match status" value="1"/>
</dbReference>
<proteinExistence type="predicted"/>
<feature type="region of interest" description="Disordered" evidence="1">
    <location>
        <begin position="55"/>
        <end position="76"/>
    </location>
</feature>
<dbReference type="AlphaFoldDB" id="A0AA36BFL5"/>
<name>A0AA36BFL5_OCTVU</name>
<dbReference type="Gene3D" id="1.10.10.580">
    <property type="entry name" value="Structural maintenance of chromosome 1. Chain E"/>
    <property type="match status" value="1"/>
</dbReference>
<evidence type="ECO:0000256" key="1">
    <source>
        <dbReference type="SAM" id="MobiDB-lite"/>
    </source>
</evidence>
<evidence type="ECO:0000313" key="4">
    <source>
        <dbReference type="Proteomes" id="UP001162480"/>
    </source>
</evidence>
<reference evidence="3" key="1">
    <citation type="submission" date="2023-08" db="EMBL/GenBank/DDBJ databases">
        <authorList>
            <person name="Alioto T."/>
            <person name="Alioto T."/>
            <person name="Gomez Garrido J."/>
        </authorList>
    </citation>
    <scope>NUCLEOTIDE SEQUENCE</scope>
</reference>
<evidence type="ECO:0000313" key="3">
    <source>
        <dbReference type="EMBL" id="CAI9733164.1"/>
    </source>
</evidence>
<dbReference type="InterPro" id="IPR036390">
    <property type="entry name" value="WH_DNA-bd_sf"/>
</dbReference>
<gene>
    <name evidence="3" type="ORF">OCTVUL_1B020530</name>
</gene>
<feature type="region of interest" description="Disordered" evidence="1">
    <location>
        <begin position="254"/>
        <end position="331"/>
    </location>
</feature>
<organism evidence="3 4">
    <name type="scientific">Octopus vulgaris</name>
    <name type="common">Common octopus</name>
    <dbReference type="NCBI Taxonomy" id="6645"/>
    <lineage>
        <taxon>Eukaryota</taxon>
        <taxon>Metazoa</taxon>
        <taxon>Spiralia</taxon>
        <taxon>Lophotrochozoa</taxon>
        <taxon>Mollusca</taxon>
        <taxon>Cephalopoda</taxon>
        <taxon>Coleoidea</taxon>
        <taxon>Octopodiformes</taxon>
        <taxon>Octopoda</taxon>
        <taxon>Incirrata</taxon>
        <taxon>Octopodidae</taxon>
        <taxon>Octopus</taxon>
    </lineage>
</organism>
<feature type="domain" description="Rad21/Rec8-like protein C-terminal eukaryotic" evidence="2">
    <location>
        <begin position="406"/>
        <end position="445"/>
    </location>
</feature>
<sequence>MRRDRVTRSDILTDMDLGFGQFKDVMIDIEEIPTVEVWSRDISFEMPLQSDYTVSIQKEPSTPSPPSLTSKSKPAMPAFSMPEDQLRMREIVADNVTMFQAEPDLPTFDPQGLQMIVSDETDLNILLPTEELPGAEPAKEQVTPKKGVPDSTVPGAPQRGVPKEKDADITVVQEKPPAKRPRIIPLVLPPIESPRRRRHVRHLKVDADICINKKDILQNIVNTRDIVRNIQDVQVCHPLLLASTFKELFKNPARKVSTESSSTPRSDQLQDLSSVELPRPSSVVSERQRSSLIERSVTPVSIKSGKSKDSLHESTPRKRRKTQSLSEEETTQIIEQPSIHPLDEELYPLVEEIPVDIPSISISPVNSDEERIPEFRHLQDYIVMNVEKYTQTERWTTFKQICPPGQIKKRRAACLFYALLMAHQNCLIRLKQKEPYGDIYIRLRTTPP</sequence>
<keyword evidence="4" id="KW-1185">Reference proteome</keyword>
<dbReference type="InterPro" id="IPR006909">
    <property type="entry name" value="Rad21/Rec8_C_eu"/>
</dbReference>
<dbReference type="InterPro" id="IPR023093">
    <property type="entry name" value="ScpA-like_C"/>
</dbReference>
<protein>
    <submittedName>
        <fullName evidence="3">Recombination REC8 homolog</fullName>
    </submittedName>
</protein>